<dbReference type="RefSeq" id="WP_188605251.1">
    <property type="nucleotide sequence ID" value="NZ_BMIC01000001.1"/>
</dbReference>
<dbReference type="Pfam" id="PF25056">
    <property type="entry name" value="DUF7793"/>
    <property type="match status" value="1"/>
</dbReference>
<name>A0A8J2TQA6_9FLAO</name>
<sequence>MTSEKDIIQFDRAKLWTENGILFCQIRNTNVNLNLEIETLDNYINAVVKLCNGKPMPFLIDLRSSQGTILNPAAKLLAGNNDLKKLRLSEAFIINSIKMKLLINSYKRIFEPVTPFQIFDNLKDGLEYCIKIKNDYYDGER</sequence>
<dbReference type="EMBL" id="BMIC01000001">
    <property type="protein sequence ID" value="GFZ81998.1"/>
    <property type="molecule type" value="Genomic_DNA"/>
</dbReference>
<reference evidence="2 3" key="1">
    <citation type="journal article" date="2014" name="Int. J. Syst. Evol. Microbiol.">
        <title>Complete genome sequence of Corynebacterium casei LMG S-19264T (=DSM 44701T), isolated from a smear-ripened cheese.</title>
        <authorList>
            <consortium name="US DOE Joint Genome Institute (JGI-PGF)"/>
            <person name="Walter F."/>
            <person name="Albersmeier A."/>
            <person name="Kalinowski J."/>
            <person name="Ruckert C."/>
        </authorList>
    </citation>
    <scope>NUCLEOTIDE SEQUENCE [LARGE SCALE GENOMIC DNA]</scope>
    <source>
        <strain evidence="2 3">CGMCC 1.15295</strain>
    </source>
</reference>
<accession>A0A8J2TQA6</accession>
<feature type="domain" description="DUF7793" evidence="1">
    <location>
        <begin position="15"/>
        <end position="130"/>
    </location>
</feature>
<evidence type="ECO:0000313" key="3">
    <source>
        <dbReference type="Proteomes" id="UP000598120"/>
    </source>
</evidence>
<protein>
    <recommendedName>
        <fullName evidence="1">DUF7793 domain-containing protein</fullName>
    </recommendedName>
</protein>
<evidence type="ECO:0000259" key="1">
    <source>
        <dbReference type="Pfam" id="PF25056"/>
    </source>
</evidence>
<keyword evidence="3" id="KW-1185">Reference proteome</keyword>
<dbReference type="Proteomes" id="UP000598120">
    <property type="component" value="Unassembled WGS sequence"/>
</dbReference>
<evidence type="ECO:0000313" key="2">
    <source>
        <dbReference type="EMBL" id="GFZ81998.1"/>
    </source>
</evidence>
<organism evidence="2 3">
    <name type="scientific">Aquaticitalea lipolytica</name>
    <dbReference type="NCBI Taxonomy" id="1247562"/>
    <lineage>
        <taxon>Bacteria</taxon>
        <taxon>Pseudomonadati</taxon>
        <taxon>Bacteroidota</taxon>
        <taxon>Flavobacteriia</taxon>
        <taxon>Flavobacteriales</taxon>
        <taxon>Flavobacteriaceae</taxon>
        <taxon>Aquaticitalea</taxon>
    </lineage>
</organism>
<comment type="caution">
    <text evidence="2">The sequence shown here is derived from an EMBL/GenBank/DDBJ whole genome shotgun (WGS) entry which is preliminary data.</text>
</comment>
<gene>
    <name evidence="2" type="ORF">GCM10011531_10450</name>
</gene>
<proteinExistence type="predicted"/>
<dbReference type="InterPro" id="IPR056695">
    <property type="entry name" value="DUF7793"/>
</dbReference>
<dbReference type="AlphaFoldDB" id="A0A8J2TQA6"/>